<keyword evidence="3" id="KW-1185">Reference proteome</keyword>
<evidence type="ECO:0000313" key="2">
    <source>
        <dbReference type="EMBL" id="MFC1402390.1"/>
    </source>
</evidence>
<proteinExistence type="predicted"/>
<feature type="compositionally biased region" description="Basic residues" evidence="1">
    <location>
        <begin position="126"/>
        <end position="143"/>
    </location>
</feature>
<evidence type="ECO:0000256" key="1">
    <source>
        <dbReference type="SAM" id="MobiDB-lite"/>
    </source>
</evidence>
<comment type="caution">
    <text evidence="2">The sequence shown here is derived from an EMBL/GenBank/DDBJ whole genome shotgun (WGS) entry which is preliminary data.</text>
</comment>
<accession>A0ABV6ULQ9</accession>
<dbReference type="RefSeq" id="WP_051724872.1">
    <property type="nucleotide sequence ID" value="NZ_JBHEZZ010000006.1"/>
</dbReference>
<name>A0ABV6ULQ9_9ACTN</name>
<sequence>MSEFVADPAPSTTLRKARSADDIGPVTHEAYAFACMNCGFGWEQAYEIGHQVDREGLMHARYRANGVPVPSPLTKPSCPGCGGEHVRIMRAGRVTQTIAHWHAPAPERPSAREEEAHPEPPAPPARQRRRLHLPFHFRLRREHHTTPEA</sequence>
<evidence type="ECO:0000313" key="3">
    <source>
        <dbReference type="Proteomes" id="UP001592528"/>
    </source>
</evidence>
<dbReference type="Proteomes" id="UP001592528">
    <property type="component" value="Unassembled WGS sequence"/>
</dbReference>
<feature type="region of interest" description="Disordered" evidence="1">
    <location>
        <begin position="102"/>
        <end position="149"/>
    </location>
</feature>
<protein>
    <submittedName>
        <fullName evidence="2">Uncharacterized protein</fullName>
    </submittedName>
</protein>
<dbReference type="EMBL" id="JBHEZZ010000006">
    <property type="protein sequence ID" value="MFC1402390.1"/>
    <property type="molecule type" value="Genomic_DNA"/>
</dbReference>
<gene>
    <name evidence="2" type="ORF">ACEZDJ_13955</name>
</gene>
<organism evidence="2 3">
    <name type="scientific">Streptacidiphilus cavernicola</name>
    <dbReference type="NCBI Taxonomy" id="3342716"/>
    <lineage>
        <taxon>Bacteria</taxon>
        <taxon>Bacillati</taxon>
        <taxon>Actinomycetota</taxon>
        <taxon>Actinomycetes</taxon>
        <taxon>Kitasatosporales</taxon>
        <taxon>Streptomycetaceae</taxon>
        <taxon>Streptacidiphilus</taxon>
    </lineage>
</organism>
<feature type="compositionally biased region" description="Basic and acidic residues" evidence="1">
    <location>
        <begin position="109"/>
        <end position="118"/>
    </location>
</feature>
<reference evidence="2 3" key="1">
    <citation type="submission" date="2024-09" db="EMBL/GenBank/DDBJ databases">
        <authorList>
            <person name="Lee S.D."/>
        </authorList>
    </citation>
    <scope>NUCLEOTIDE SEQUENCE [LARGE SCALE GENOMIC DNA]</scope>
    <source>
        <strain evidence="2 3">N1-5</strain>
    </source>
</reference>